<feature type="region of interest" description="Disordered" evidence="1">
    <location>
        <begin position="1"/>
        <end position="59"/>
    </location>
</feature>
<reference evidence="2" key="1">
    <citation type="submission" date="2020-07" db="EMBL/GenBank/DDBJ databases">
        <title>Genome sequence and genetic diversity analysis of an under-domesticated orphan crop, white fonio (Digitaria exilis).</title>
        <authorList>
            <person name="Bennetzen J.L."/>
            <person name="Chen S."/>
            <person name="Ma X."/>
            <person name="Wang X."/>
            <person name="Yssel A.E.J."/>
            <person name="Chaluvadi S.R."/>
            <person name="Johnson M."/>
            <person name="Gangashetty P."/>
            <person name="Hamidou F."/>
            <person name="Sanogo M.D."/>
            <person name="Zwaenepoel A."/>
            <person name="Wallace J."/>
            <person name="Van De Peer Y."/>
            <person name="Van Deynze A."/>
        </authorList>
    </citation>
    <scope>NUCLEOTIDE SEQUENCE</scope>
    <source>
        <tissue evidence="2">Leaves</tissue>
    </source>
</reference>
<evidence type="ECO:0000313" key="3">
    <source>
        <dbReference type="Proteomes" id="UP000636709"/>
    </source>
</evidence>
<keyword evidence="3" id="KW-1185">Reference proteome</keyword>
<dbReference type="OrthoDB" id="694317at2759"/>
<evidence type="ECO:0008006" key="4">
    <source>
        <dbReference type="Google" id="ProtNLM"/>
    </source>
</evidence>
<accession>A0A835A9R0</accession>
<protein>
    <recommendedName>
        <fullName evidence="4">NAC domain-containing protein</fullName>
    </recommendedName>
</protein>
<feature type="region of interest" description="Disordered" evidence="1">
    <location>
        <begin position="135"/>
        <end position="165"/>
    </location>
</feature>
<organism evidence="2 3">
    <name type="scientific">Digitaria exilis</name>
    <dbReference type="NCBI Taxonomy" id="1010633"/>
    <lineage>
        <taxon>Eukaryota</taxon>
        <taxon>Viridiplantae</taxon>
        <taxon>Streptophyta</taxon>
        <taxon>Embryophyta</taxon>
        <taxon>Tracheophyta</taxon>
        <taxon>Spermatophyta</taxon>
        <taxon>Magnoliopsida</taxon>
        <taxon>Liliopsida</taxon>
        <taxon>Poales</taxon>
        <taxon>Poaceae</taxon>
        <taxon>PACMAD clade</taxon>
        <taxon>Panicoideae</taxon>
        <taxon>Panicodae</taxon>
        <taxon>Paniceae</taxon>
        <taxon>Anthephorinae</taxon>
        <taxon>Digitaria</taxon>
    </lineage>
</organism>
<dbReference type="GO" id="GO:0006355">
    <property type="term" value="P:regulation of DNA-templated transcription"/>
    <property type="evidence" value="ECO:0007669"/>
    <property type="project" value="InterPro"/>
</dbReference>
<dbReference type="EMBL" id="JACEFO010002864">
    <property type="protein sequence ID" value="KAF8647362.1"/>
    <property type="molecule type" value="Genomic_DNA"/>
</dbReference>
<feature type="region of interest" description="Disordered" evidence="1">
    <location>
        <begin position="295"/>
        <end position="323"/>
    </location>
</feature>
<evidence type="ECO:0000313" key="2">
    <source>
        <dbReference type="EMBL" id="KAF8647362.1"/>
    </source>
</evidence>
<gene>
    <name evidence="2" type="ORF">HU200_065398</name>
</gene>
<dbReference type="Proteomes" id="UP000636709">
    <property type="component" value="Unassembled WGS sequence"/>
</dbReference>
<comment type="caution">
    <text evidence="2">The sequence shown here is derived from an EMBL/GenBank/DDBJ whole genome shotgun (WGS) entry which is preliminary data.</text>
</comment>
<dbReference type="InterPro" id="IPR036093">
    <property type="entry name" value="NAC_dom_sf"/>
</dbReference>
<evidence type="ECO:0000256" key="1">
    <source>
        <dbReference type="SAM" id="MobiDB-lite"/>
    </source>
</evidence>
<name>A0A835A9R0_9POAL</name>
<dbReference type="AlphaFoldDB" id="A0A835A9R0"/>
<sequence>MTTGIASEARPPPFTPKPPHEPDYPPLISKSTRDSAQPDPQTLELRTTPEDAEVETVPDPVMAVSVPPIHLRPPSHRRVWLTPVEVLSEPVFGYFYPTEGAPMARHPRSRAPAALLFLFHAHACSSRRRRRILVAGESSVPPPHPRRRRSLHATATSSSPAKMPRRCRVLVAGESSAAPQDESLREVLSTDNESKLCVHAFKLRVQAMRACRPRSGGNEDPRPRPEYDRISIADRTMPLPPETPPPGDDAFAPTDESLLAFLRQKLADEPLPAAVVAHFHDADIYTADRATLTAGYRPAPEKKGGGGSPKRASDSRKSLLVGGGWGRGTRSALPVASSMAREIASAKRKVGKNCSERSDWYMVEFSEDHGADHERVHDARPGNRRARRGRLRMITVPIWHLHLLSSGCHTAG</sequence>
<dbReference type="SUPFAM" id="SSF101941">
    <property type="entry name" value="NAC domain"/>
    <property type="match status" value="1"/>
</dbReference>
<dbReference type="GO" id="GO:0003677">
    <property type="term" value="F:DNA binding"/>
    <property type="evidence" value="ECO:0007669"/>
    <property type="project" value="InterPro"/>
</dbReference>
<proteinExistence type="predicted"/>